<name>A0ACC3D3C4_9PEZI</name>
<proteinExistence type="predicted"/>
<organism evidence="1 2">
    <name type="scientific">Coniosporium uncinatum</name>
    <dbReference type="NCBI Taxonomy" id="93489"/>
    <lineage>
        <taxon>Eukaryota</taxon>
        <taxon>Fungi</taxon>
        <taxon>Dikarya</taxon>
        <taxon>Ascomycota</taxon>
        <taxon>Pezizomycotina</taxon>
        <taxon>Dothideomycetes</taxon>
        <taxon>Dothideomycetes incertae sedis</taxon>
        <taxon>Coniosporium</taxon>
    </lineage>
</organism>
<dbReference type="EMBL" id="JAWDJW010007972">
    <property type="protein sequence ID" value="KAK3061242.1"/>
    <property type="molecule type" value="Genomic_DNA"/>
</dbReference>
<dbReference type="Proteomes" id="UP001186974">
    <property type="component" value="Unassembled WGS sequence"/>
</dbReference>
<evidence type="ECO:0000313" key="2">
    <source>
        <dbReference type="Proteomes" id="UP001186974"/>
    </source>
</evidence>
<keyword evidence="2" id="KW-1185">Reference proteome</keyword>
<accession>A0ACC3D3C4</accession>
<sequence length="418" mass="46482">MVNHRRGPWSNSEDERLLSLISQNGPINWVRISHQMDSRSPKQCRERYHQNLKPSLNHMPISEEEGRKIEQLVQSMGKKWADIARQMPGRSDNAVKNWWNGGVNRRKRQGRGGSDESRPPRENSIMERHDIPQQAFSMPPQHAGHHHHHFDPYPRPFSGMPLGSSFPIDTNVGQGFGPRFSEPAQFQSPFDRPHEPLQHHRGFMNGAPYATRPDFAPHAYQPRFDAPLPSPSGLSVMSADGAAPPSLISDNSSRRSSRYDMMSLGVPAYNNDRRSSWMGDAQGPISFGEQGQKSPTRRLPDLPPLRAAPSGPYFNTPMYRPVGNMTPSVPSQMNTRYPDPPLPSPGMMDQRRLPSFNSLGQQGMVSDMSGDSSSPMDRPESSGHQASSFTGDHTLGSNSPVSPGSKSSRISVEGLLRS</sequence>
<evidence type="ECO:0000313" key="1">
    <source>
        <dbReference type="EMBL" id="KAK3061242.1"/>
    </source>
</evidence>
<protein>
    <submittedName>
        <fullName evidence="1">Uncharacterized protein</fullName>
    </submittedName>
</protein>
<reference evidence="1" key="1">
    <citation type="submission" date="2024-09" db="EMBL/GenBank/DDBJ databases">
        <title>Black Yeasts Isolated from many extreme environments.</title>
        <authorList>
            <person name="Coleine C."/>
            <person name="Stajich J.E."/>
            <person name="Selbmann L."/>
        </authorList>
    </citation>
    <scope>NUCLEOTIDE SEQUENCE</scope>
    <source>
        <strain evidence="1">CCFEE 5737</strain>
    </source>
</reference>
<gene>
    <name evidence="1" type="ORF">LTS18_006701</name>
</gene>
<comment type="caution">
    <text evidence="1">The sequence shown here is derived from an EMBL/GenBank/DDBJ whole genome shotgun (WGS) entry which is preliminary data.</text>
</comment>